<evidence type="ECO:0000256" key="4">
    <source>
        <dbReference type="SAM" id="MobiDB-lite"/>
    </source>
</evidence>
<feature type="region of interest" description="Disordered" evidence="4">
    <location>
        <begin position="1"/>
        <end position="23"/>
    </location>
</feature>
<name>A0A5D2LIF8_GOSTO</name>
<feature type="region of interest" description="Disordered" evidence="4">
    <location>
        <begin position="443"/>
        <end position="464"/>
    </location>
</feature>
<gene>
    <name evidence="6" type="ORF">ES332_D03G042000v1</name>
</gene>
<dbReference type="UniPathway" id="UPA00143"/>
<dbReference type="InterPro" id="IPR027356">
    <property type="entry name" value="NPH3_dom"/>
</dbReference>
<dbReference type="Proteomes" id="UP000322667">
    <property type="component" value="Chromosome D03"/>
</dbReference>
<evidence type="ECO:0000256" key="3">
    <source>
        <dbReference type="PROSITE-ProRule" id="PRU00982"/>
    </source>
</evidence>
<dbReference type="GO" id="GO:0016567">
    <property type="term" value="P:protein ubiquitination"/>
    <property type="evidence" value="ECO:0007669"/>
    <property type="project" value="UniProtKB-UniPathway"/>
</dbReference>
<dbReference type="Pfam" id="PF03000">
    <property type="entry name" value="NPH3"/>
    <property type="match status" value="2"/>
</dbReference>
<dbReference type="InterPro" id="IPR011333">
    <property type="entry name" value="SKP1/BTB/POZ_sf"/>
</dbReference>
<evidence type="ECO:0000259" key="5">
    <source>
        <dbReference type="PROSITE" id="PS51649"/>
    </source>
</evidence>
<evidence type="ECO:0000256" key="1">
    <source>
        <dbReference type="ARBA" id="ARBA00004906"/>
    </source>
</evidence>
<reference evidence="6 7" key="1">
    <citation type="submission" date="2019-07" db="EMBL/GenBank/DDBJ databases">
        <title>WGS assembly of Gossypium tomentosum.</title>
        <authorList>
            <person name="Chen Z.J."/>
            <person name="Sreedasyam A."/>
            <person name="Ando A."/>
            <person name="Song Q."/>
            <person name="De L."/>
            <person name="Hulse-Kemp A."/>
            <person name="Ding M."/>
            <person name="Ye W."/>
            <person name="Kirkbride R."/>
            <person name="Jenkins J."/>
            <person name="Plott C."/>
            <person name="Lovell J."/>
            <person name="Lin Y.-M."/>
            <person name="Vaughn R."/>
            <person name="Liu B."/>
            <person name="Li W."/>
            <person name="Simpson S."/>
            <person name="Scheffler B."/>
            <person name="Saski C."/>
            <person name="Grover C."/>
            <person name="Hu G."/>
            <person name="Conover J."/>
            <person name="Carlson J."/>
            <person name="Shu S."/>
            <person name="Boston L."/>
            <person name="Williams M."/>
            <person name="Peterson D."/>
            <person name="Mcgee K."/>
            <person name="Jones D."/>
            <person name="Wendel J."/>
            <person name="Stelly D."/>
            <person name="Grimwood J."/>
            <person name="Schmutz J."/>
        </authorList>
    </citation>
    <scope>NUCLEOTIDE SEQUENCE [LARGE SCALE GENOMIC DNA]</scope>
    <source>
        <strain evidence="6">7179.01</strain>
    </source>
</reference>
<accession>A0A5D2LIF8</accession>
<evidence type="ECO:0000313" key="6">
    <source>
        <dbReference type="EMBL" id="TYH79149.1"/>
    </source>
</evidence>
<feature type="region of interest" description="Disordered" evidence="4">
    <location>
        <begin position="524"/>
        <end position="551"/>
    </location>
</feature>
<evidence type="ECO:0000256" key="2">
    <source>
        <dbReference type="ARBA" id="ARBA00022786"/>
    </source>
</evidence>
<dbReference type="AlphaFoldDB" id="A0A5D2LIF8"/>
<dbReference type="PROSITE" id="PS51649">
    <property type="entry name" value="NPH3"/>
    <property type="match status" value="1"/>
</dbReference>
<comment type="similarity">
    <text evidence="3">Belongs to the NPH3 family.</text>
</comment>
<evidence type="ECO:0000313" key="7">
    <source>
        <dbReference type="Proteomes" id="UP000322667"/>
    </source>
</evidence>
<sequence length="551" mass="62785">MKSLQLPHPQSPVGSDADGTDHQPYDQSIVVPNKLILAADSFERKELSWFATTQIPTDLAIQVQEVIFNVHKILEMILQFCYGLPADLNPNNIAALRCASEYLEMTEEFEDGNLITKAEAFLTFVVLASWKDTITVLKSCETLSPWAENLQIVRRCCDSIAYKASRENSSTGEIVSEESWWLDDVATLRIDHFMRITTAIKAKGTKAEIIGKCIMHYAGKWLPDMDEGLEGLRGYGFGKSELQFSVLRRNEEESAGQNKEQRTIIESLVSMLPSQNGAVSYANANDLLIPNYKDEDQGLMLNSPEQRTMHNIDVVQRILDYFLMHEQQQQKIGKTTVSKLLDNYLAEIARDPNLSITKFQALAESLPENARSCDDGLYRAIDIYLKTHPSLSEHDRRRLCKIMNCEKLSFDACMHAAQNDQLPLRIVVQVLFSEQAKMRMAMQGKESSIIADNSEQEEPRPSTNTEIKNLKSELENVKTKMAELQNDYSDLQQEYEKITSKHKNASPWILNWRKIKNSLHVVAERDDNGDGQQRQNKPGFRLSFRRRRSVS</sequence>
<proteinExistence type="inferred from homology"/>
<protein>
    <recommendedName>
        <fullName evidence="5">NPH3 domain-containing protein</fullName>
    </recommendedName>
</protein>
<feature type="domain" description="NPH3" evidence="5">
    <location>
        <begin position="179"/>
        <end position="437"/>
    </location>
</feature>
<comment type="pathway">
    <text evidence="1">Protein modification; protein ubiquitination.</text>
</comment>
<dbReference type="InterPro" id="IPR043454">
    <property type="entry name" value="NPH3/RPT2-like"/>
</dbReference>
<dbReference type="SUPFAM" id="SSF54695">
    <property type="entry name" value="POZ domain"/>
    <property type="match status" value="1"/>
</dbReference>
<dbReference type="EMBL" id="CM017625">
    <property type="protein sequence ID" value="TYH79149.1"/>
    <property type="molecule type" value="Genomic_DNA"/>
</dbReference>
<keyword evidence="2" id="KW-0833">Ubl conjugation pathway</keyword>
<keyword evidence="7" id="KW-1185">Reference proteome</keyword>
<organism evidence="6 7">
    <name type="scientific">Gossypium tomentosum</name>
    <name type="common">Hawaiian cotton</name>
    <name type="synonym">Gossypium sandvicense</name>
    <dbReference type="NCBI Taxonomy" id="34277"/>
    <lineage>
        <taxon>Eukaryota</taxon>
        <taxon>Viridiplantae</taxon>
        <taxon>Streptophyta</taxon>
        <taxon>Embryophyta</taxon>
        <taxon>Tracheophyta</taxon>
        <taxon>Spermatophyta</taxon>
        <taxon>Magnoliopsida</taxon>
        <taxon>eudicotyledons</taxon>
        <taxon>Gunneridae</taxon>
        <taxon>Pentapetalae</taxon>
        <taxon>rosids</taxon>
        <taxon>malvids</taxon>
        <taxon>Malvales</taxon>
        <taxon>Malvaceae</taxon>
        <taxon>Malvoideae</taxon>
        <taxon>Gossypium</taxon>
    </lineage>
</organism>
<dbReference type="PANTHER" id="PTHR32370">
    <property type="entry name" value="OS12G0117600 PROTEIN"/>
    <property type="match status" value="1"/>
</dbReference>